<reference evidence="4 7" key="2">
    <citation type="submission" date="2021-03" db="EMBL/GenBank/DDBJ databases">
        <title>Clinical course, treatment and visual outcome of an outbreak of Burkholderia contaminans endophthalmitis following cataract surgery.</title>
        <authorList>
            <person name="Lind C."/>
            <person name="Olsen K."/>
            <person name="Angelsen N.K."/>
            <person name="Krefting E.A."/>
            <person name="Fossen K."/>
            <person name="Gravningen K."/>
            <person name="Depoorter E."/>
            <person name="Vandamme P."/>
            <person name="Bertelsen G."/>
        </authorList>
    </citation>
    <scope>NUCLEOTIDE SEQUENCE [LARGE SCALE GENOMIC DNA]</scope>
    <source>
        <strain evidence="4 7">51242556</strain>
    </source>
</reference>
<feature type="transmembrane region" description="Helical" evidence="2">
    <location>
        <begin position="80"/>
        <end position="102"/>
    </location>
</feature>
<dbReference type="Proteomes" id="UP000611459">
    <property type="component" value="Unassembled WGS sequence"/>
</dbReference>
<accession>A0A1E3FV60</accession>
<dbReference type="EMBL" id="JAENIB010000003">
    <property type="protein sequence ID" value="MBK1930282.1"/>
    <property type="molecule type" value="Genomic_DNA"/>
</dbReference>
<dbReference type="RefSeq" id="WP_039358746.1">
    <property type="nucleotide sequence ID" value="NZ_AP018358.1"/>
</dbReference>
<evidence type="ECO:0000313" key="3">
    <source>
        <dbReference type="EMBL" id="MBK1930282.1"/>
    </source>
</evidence>
<dbReference type="EMBL" id="JAGEMX010000003">
    <property type="protein sequence ID" value="MBO1829787.1"/>
    <property type="molecule type" value="Genomic_DNA"/>
</dbReference>
<keyword evidence="7" id="KW-1185">Reference proteome</keyword>
<dbReference type="InterPro" id="IPR008523">
    <property type="entry name" value="DUF805"/>
</dbReference>
<dbReference type="Proteomes" id="UP001220209">
    <property type="component" value="Chromosome 1"/>
</dbReference>
<name>A0A1E3FV60_9BURK</name>
<keyword evidence="2" id="KW-0472">Membrane</keyword>
<organism evidence="3 6">
    <name type="scientific">Burkholderia contaminans</name>
    <dbReference type="NCBI Taxonomy" id="488447"/>
    <lineage>
        <taxon>Bacteria</taxon>
        <taxon>Pseudomonadati</taxon>
        <taxon>Pseudomonadota</taxon>
        <taxon>Betaproteobacteria</taxon>
        <taxon>Burkholderiales</taxon>
        <taxon>Burkholderiaceae</taxon>
        <taxon>Burkholderia</taxon>
        <taxon>Burkholderia cepacia complex</taxon>
    </lineage>
</organism>
<dbReference type="AlphaFoldDB" id="A0A1E3FV60"/>
<feature type="transmembrane region" description="Helical" evidence="2">
    <location>
        <begin position="17"/>
        <end position="35"/>
    </location>
</feature>
<keyword evidence="2" id="KW-0812">Transmembrane</keyword>
<dbReference type="GeneID" id="93192111"/>
<reference evidence="5 8" key="3">
    <citation type="submission" date="2021-12" db="EMBL/GenBank/DDBJ databases">
        <title>Genomic and phenotypic characterization of three Burkholderia contaminans isolates recovered from different sources.</title>
        <authorList>
            <person name="Lopez De Volder A."/>
            <person name="Fan Y."/>
            <person name="Nunvar J."/>
            <person name="Herrera T."/>
            <person name="Timp W."/>
            <person name="Degrossi J."/>
        </authorList>
    </citation>
    <scope>NUCLEOTIDE SEQUENCE [LARGE SCALE GENOMIC DNA]</scope>
    <source>
        <strain evidence="5 8">LMG 23361</strain>
    </source>
</reference>
<evidence type="ECO:0000313" key="8">
    <source>
        <dbReference type="Proteomes" id="UP001220209"/>
    </source>
</evidence>
<dbReference type="Pfam" id="PF05656">
    <property type="entry name" value="DUF805"/>
    <property type="match status" value="1"/>
</dbReference>
<dbReference type="GO" id="GO:0005886">
    <property type="term" value="C:plasma membrane"/>
    <property type="evidence" value="ECO:0007669"/>
    <property type="project" value="TreeGrafter"/>
</dbReference>
<proteinExistence type="predicted"/>
<gene>
    <name evidence="4" type="ORF">J4M89_10360</name>
    <name evidence="3" type="ORF">JIN94_10350</name>
    <name evidence="5" type="ORF">LXE91_13430</name>
</gene>
<protein>
    <submittedName>
        <fullName evidence="3">DUF805 domain-containing protein</fullName>
    </submittedName>
</protein>
<keyword evidence="2" id="KW-1133">Transmembrane helix</keyword>
<evidence type="ECO:0000313" key="7">
    <source>
        <dbReference type="Proteomes" id="UP000664048"/>
    </source>
</evidence>
<evidence type="ECO:0000313" key="5">
    <source>
        <dbReference type="EMBL" id="WFN16692.1"/>
    </source>
</evidence>
<evidence type="ECO:0000313" key="4">
    <source>
        <dbReference type="EMBL" id="MBO1829787.1"/>
    </source>
</evidence>
<dbReference type="OrthoDB" id="9812349at2"/>
<dbReference type="PANTHER" id="PTHR34980">
    <property type="entry name" value="INNER MEMBRANE PROTEIN-RELATED-RELATED"/>
    <property type="match status" value="1"/>
</dbReference>
<dbReference type="Proteomes" id="UP000664048">
    <property type="component" value="Unassembled WGS sequence"/>
</dbReference>
<evidence type="ECO:0000256" key="1">
    <source>
        <dbReference type="SAM" id="MobiDB-lite"/>
    </source>
</evidence>
<evidence type="ECO:0000256" key="2">
    <source>
        <dbReference type="SAM" id="Phobius"/>
    </source>
</evidence>
<evidence type="ECO:0000313" key="6">
    <source>
        <dbReference type="Proteomes" id="UP000611459"/>
    </source>
</evidence>
<dbReference type="EMBL" id="CP090640">
    <property type="protein sequence ID" value="WFN16692.1"/>
    <property type="molecule type" value="Genomic_DNA"/>
</dbReference>
<feature type="region of interest" description="Disordered" evidence="1">
    <location>
        <begin position="109"/>
        <end position="128"/>
    </location>
</feature>
<feature type="transmembrane region" description="Helical" evidence="2">
    <location>
        <begin position="47"/>
        <end position="68"/>
    </location>
</feature>
<reference evidence="3" key="1">
    <citation type="submission" date="2021-01" db="EMBL/GenBank/DDBJ databases">
        <title>Outbreak of Burkholderia contaminns endophthalmitis traced to a clinical ventilation system.</title>
        <authorList>
            <person name="Lipuma J."/>
            <person name="Spilker T."/>
            <person name="Kratholm J."/>
        </authorList>
    </citation>
    <scope>NUCLEOTIDE SEQUENCE</scope>
    <source>
        <strain evidence="3">HI4954</strain>
    </source>
</reference>
<sequence length="128" mass="13940">MNLKWLLFSFEGRIGRLPWWIYALVSTVLSAIFDAGSRGAPEDDLPLLAMLALVVVAVVAVWSSIAVGVKRLHDIDKSGWWMLLLFVPIVGALALFVMNGFIAGTPHANRFGEPPSADEDEPAPRDPA</sequence>